<dbReference type="InterPro" id="IPR042196">
    <property type="entry name" value="FHIPEP_4"/>
</dbReference>
<dbReference type="NCBIfam" id="TIGR01398">
    <property type="entry name" value="FlhA"/>
    <property type="match status" value="1"/>
</dbReference>
<dbReference type="PROSITE" id="PS00994">
    <property type="entry name" value="FHIPEP"/>
    <property type="match status" value="1"/>
</dbReference>
<dbReference type="InterPro" id="IPR001712">
    <property type="entry name" value="T3SS_FHIPEP"/>
</dbReference>
<gene>
    <name evidence="7" type="primary">flhA</name>
    <name evidence="8" type="ORF">HLVA_06920</name>
</gene>
<protein>
    <recommendedName>
        <fullName evidence="7">Flagellar biosynthesis protein FlhA</fullName>
    </recommendedName>
</protein>
<dbReference type="GO" id="GO:0005886">
    <property type="term" value="C:plasma membrane"/>
    <property type="evidence" value="ECO:0007669"/>
    <property type="project" value="UniProtKB-SubCell"/>
</dbReference>
<keyword evidence="5 7" id="KW-1133">Transmembrane helix</keyword>
<dbReference type="GO" id="GO:0009306">
    <property type="term" value="P:protein secretion"/>
    <property type="evidence" value="ECO:0007669"/>
    <property type="project" value="InterPro"/>
</dbReference>
<keyword evidence="8" id="KW-0282">Flagellum</keyword>
<keyword evidence="6 7" id="KW-0472">Membrane</keyword>
<name>A0AAU9DD76_9FUSO</name>
<keyword evidence="4 7" id="KW-0812">Transmembrane</keyword>
<comment type="similarity">
    <text evidence="2 7">Belongs to the FHIPEP (flagella/HR/invasion proteins export pore) family.</text>
</comment>
<evidence type="ECO:0000313" key="8">
    <source>
        <dbReference type="EMBL" id="BDU50123.1"/>
    </source>
</evidence>
<evidence type="ECO:0000256" key="4">
    <source>
        <dbReference type="ARBA" id="ARBA00022692"/>
    </source>
</evidence>
<dbReference type="PRINTS" id="PR00949">
    <property type="entry name" value="TYPE3IMAPROT"/>
</dbReference>
<dbReference type="Gene3D" id="3.40.50.12790">
    <property type="entry name" value="FHIPEP family, domain 4"/>
    <property type="match status" value="1"/>
</dbReference>
<feature type="transmembrane region" description="Helical" evidence="7">
    <location>
        <begin position="274"/>
        <end position="289"/>
    </location>
</feature>
<proteinExistence type="inferred from homology"/>
<keyword evidence="7" id="KW-1005">Bacterial flagellum biogenesis</keyword>
<dbReference type="Gene3D" id="1.10.8.540">
    <property type="entry name" value="FHIPEP family, domain 3"/>
    <property type="match status" value="1"/>
</dbReference>
<dbReference type="PANTHER" id="PTHR30161:SF1">
    <property type="entry name" value="FLAGELLAR BIOSYNTHESIS PROTEIN FLHA-RELATED"/>
    <property type="match status" value="1"/>
</dbReference>
<feature type="transmembrane region" description="Helical" evidence="7">
    <location>
        <begin position="7"/>
        <end position="27"/>
    </location>
</feature>
<feature type="transmembrane region" description="Helical" evidence="7">
    <location>
        <begin position="63"/>
        <end position="84"/>
    </location>
</feature>
<evidence type="ECO:0000256" key="1">
    <source>
        <dbReference type="ARBA" id="ARBA00004651"/>
    </source>
</evidence>
<dbReference type="InterPro" id="IPR042193">
    <property type="entry name" value="FHIPEP_3"/>
</dbReference>
<dbReference type="EMBL" id="AP027059">
    <property type="protein sequence ID" value="BDU50123.1"/>
    <property type="molecule type" value="Genomic_DNA"/>
</dbReference>
<keyword evidence="7" id="KW-0813">Transport</keyword>
<keyword evidence="8" id="KW-0969">Cilium</keyword>
<keyword evidence="3 7" id="KW-1003">Cell membrane</keyword>
<evidence type="ECO:0000256" key="5">
    <source>
        <dbReference type="ARBA" id="ARBA00022989"/>
    </source>
</evidence>
<evidence type="ECO:0000256" key="7">
    <source>
        <dbReference type="RuleBase" id="RU364093"/>
    </source>
</evidence>
<sequence>MAQNERLGLLVPIFMLGVILMFFIPLPTFLLDTFQALNITISVTVFLLSMYTKEALDFSIFPTLLLVTTLFRLALNVSSTKLILSLGTAFNGKVVRSFGNFVVGGNYIIGIILFLILVIIQFMVITKGSERVAEVAARFTLDAMPGKQMSIDADYNAGLITEDEARDRRKKVQTEADFYGAMDGASKFVKGDAIAGIIITFINVIGGLIIGVITRGEPIVDAAATYTILTIGDGLASQIPALLISVATGIIVTRTTSEADFGSDLIRQFFQEPRILYMVSGVLVVMGIIPGMPKVPFFILSLSFGTIGYIMNKNILEAEKIAVEEKRSSESNEEMSQPEEVKDLLKVDEMELELGYSLIPIVDTSQGGDLLERITIIRKQLAIELGIILPPIRIRDNMQLNPNEYSIKIKGTAVTKGEIMIGYYLAMNPGGAEEINGIPTVEPAFGLPAIWIGEEQREKAEMIGYTVVDPTSVLATHLTETIKKYAPEILSREMVKELIENIKTEYSVVVDEVYPKKFELGEIQTVLQNLLNEGVSIRNLQLILEIMADASKITTNVDILSEYVRSGLSRQICSTIVAPDDKIHVVTLNPNLEIELKENIQETDFGSYLNIDPEKSNKIIVKISEEAKNSTNMGYQPIVLTSPEIRKPLRRLIERDLKQVMVISYNEIISEIDLEAVGMVSVE</sequence>
<feature type="transmembrane region" description="Helical" evidence="7">
    <location>
        <begin position="193"/>
        <end position="214"/>
    </location>
</feature>
<organism evidence="8 9">
    <name type="scientific">Haliovirga abyssi</name>
    <dbReference type="NCBI Taxonomy" id="2996794"/>
    <lineage>
        <taxon>Bacteria</taxon>
        <taxon>Fusobacteriati</taxon>
        <taxon>Fusobacteriota</taxon>
        <taxon>Fusobacteriia</taxon>
        <taxon>Fusobacteriales</taxon>
        <taxon>Haliovirgaceae</taxon>
        <taxon>Haliovirga</taxon>
    </lineage>
</organism>
<dbReference type="Pfam" id="PF00771">
    <property type="entry name" value="FHIPEP"/>
    <property type="match status" value="1"/>
</dbReference>
<dbReference type="InterPro" id="IPR025505">
    <property type="entry name" value="FHIPEP_CS"/>
</dbReference>
<dbReference type="RefSeq" id="WP_307905059.1">
    <property type="nucleotide sequence ID" value="NZ_AP027059.1"/>
</dbReference>
<keyword evidence="7" id="KW-1006">Bacterial flagellum protein export</keyword>
<dbReference type="KEGG" id="haby:HLVA_06920"/>
<feature type="transmembrane region" description="Helical" evidence="7">
    <location>
        <begin position="104"/>
        <end position="125"/>
    </location>
</feature>
<accession>A0AAU9DD76</accession>
<dbReference type="InterPro" id="IPR042194">
    <property type="entry name" value="FHIPEP_1"/>
</dbReference>
<evidence type="ECO:0000256" key="2">
    <source>
        <dbReference type="ARBA" id="ARBA00008835"/>
    </source>
</evidence>
<dbReference type="InterPro" id="IPR006301">
    <property type="entry name" value="FlhA"/>
</dbReference>
<evidence type="ECO:0000313" key="9">
    <source>
        <dbReference type="Proteomes" id="UP001321582"/>
    </source>
</evidence>
<dbReference type="Proteomes" id="UP001321582">
    <property type="component" value="Chromosome"/>
</dbReference>
<dbReference type="PANTHER" id="PTHR30161">
    <property type="entry name" value="FLAGELLAR EXPORT PROTEIN, MEMBRANE FLHA SUBUNIT-RELATED"/>
    <property type="match status" value="1"/>
</dbReference>
<keyword evidence="7" id="KW-0653">Protein transport</keyword>
<dbReference type="GO" id="GO:0044780">
    <property type="term" value="P:bacterial-type flagellum assembly"/>
    <property type="evidence" value="ECO:0007669"/>
    <property type="project" value="InterPro"/>
</dbReference>
<keyword evidence="9" id="KW-1185">Reference proteome</keyword>
<comment type="function">
    <text evidence="7">Required for formation of the rod structure of the flagellar apparatus. Together with FliI and FliH, may constitute the export apparatus of flagellin.</text>
</comment>
<dbReference type="Gene3D" id="3.40.30.60">
    <property type="entry name" value="FHIPEP family, domain 1"/>
    <property type="match status" value="1"/>
</dbReference>
<dbReference type="AlphaFoldDB" id="A0AAU9DD76"/>
<comment type="subcellular location">
    <subcellularLocation>
        <location evidence="1 7">Cell membrane</location>
        <topology evidence="1 7">Multi-pass membrane protein</topology>
    </subcellularLocation>
</comment>
<feature type="transmembrane region" description="Helical" evidence="7">
    <location>
        <begin position="234"/>
        <end position="253"/>
    </location>
</feature>
<keyword evidence="8" id="KW-0966">Cell projection</keyword>
<evidence type="ECO:0000256" key="3">
    <source>
        <dbReference type="ARBA" id="ARBA00022475"/>
    </source>
</evidence>
<evidence type="ECO:0000256" key="6">
    <source>
        <dbReference type="ARBA" id="ARBA00023136"/>
    </source>
</evidence>
<dbReference type="PIRSF" id="PIRSF005419">
    <property type="entry name" value="FlhA"/>
    <property type="match status" value="1"/>
</dbReference>
<feature type="transmembrane region" description="Helical" evidence="7">
    <location>
        <begin position="33"/>
        <end position="51"/>
    </location>
</feature>
<reference evidence="8 9" key="1">
    <citation type="submission" date="2022-11" db="EMBL/GenBank/DDBJ databases">
        <title>Haliovirga abyssi gen. nov., sp. nov., a mesophilic fermentative bacterium isolated from the Iheya North hydrothermal field and the proposal of Haliovirgaceae fam. nov.</title>
        <authorList>
            <person name="Miyazaki U."/>
            <person name="Tame A."/>
            <person name="Miyazaki J."/>
            <person name="Takai K."/>
            <person name="Sawayama S."/>
            <person name="Kitajima M."/>
            <person name="Okamoto A."/>
            <person name="Nakagawa S."/>
        </authorList>
    </citation>
    <scope>NUCLEOTIDE SEQUENCE [LARGE SCALE GENOMIC DNA]</scope>
    <source>
        <strain evidence="8 9">IC12</strain>
    </source>
</reference>